<dbReference type="GO" id="GO:0006412">
    <property type="term" value="P:translation"/>
    <property type="evidence" value="ECO:0007669"/>
    <property type="project" value="UniProtKB-UniRule"/>
</dbReference>
<dbReference type="GO" id="GO:0005840">
    <property type="term" value="C:ribosome"/>
    <property type="evidence" value="ECO:0007669"/>
    <property type="project" value="UniProtKB-KW"/>
</dbReference>
<name>A0A8J7RKX9_9BACT</name>
<gene>
    <name evidence="5 6" type="primary">rpmB</name>
    <name evidence="6" type="ORF">NATSA_02720</name>
</gene>
<evidence type="ECO:0000256" key="2">
    <source>
        <dbReference type="ARBA" id="ARBA00022980"/>
    </source>
</evidence>
<accession>A0A8J7RKX9</accession>
<dbReference type="Proteomes" id="UP000673975">
    <property type="component" value="Unassembled WGS sequence"/>
</dbReference>
<keyword evidence="7" id="KW-1185">Reference proteome</keyword>
<dbReference type="EMBL" id="JAFIDN010000002">
    <property type="protein sequence ID" value="MBP3191569.1"/>
    <property type="molecule type" value="Genomic_DNA"/>
</dbReference>
<comment type="caution">
    <text evidence="6">The sequence shown here is derived from an EMBL/GenBank/DDBJ whole genome shotgun (WGS) entry which is preliminary data.</text>
</comment>
<dbReference type="AlphaFoldDB" id="A0A8J7RKX9"/>
<evidence type="ECO:0000313" key="6">
    <source>
        <dbReference type="EMBL" id="MBP3191569.1"/>
    </source>
</evidence>
<dbReference type="InterPro" id="IPR001383">
    <property type="entry name" value="Ribosomal_bL28_bact-type"/>
</dbReference>
<keyword evidence="3 5" id="KW-0687">Ribonucleoprotein</keyword>
<dbReference type="GO" id="GO:1990904">
    <property type="term" value="C:ribonucleoprotein complex"/>
    <property type="evidence" value="ECO:0007669"/>
    <property type="project" value="UniProtKB-KW"/>
</dbReference>
<dbReference type="InterPro" id="IPR037147">
    <property type="entry name" value="Ribosomal_bL28_sf"/>
</dbReference>
<dbReference type="NCBIfam" id="TIGR00009">
    <property type="entry name" value="L28"/>
    <property type="match status" value="1"/>
</dbReference>
<evidence type="ECO:0000256" key="1">
    <source>
        <dbReference type="ARBA" id="ARBA00008760"/>
    </source>
</evidence>
<dbReference type="GO" id="GO:0003735">
    <property type="term" value="F:structural constituent of ribosome"/>
    <property type="evidence" value="ECO:0007669"/>
    <property type="project" value="InterPro"/>
</dbReference>
<sequence>MSLRDDIYGTRALNGYRSSKSNNKTKHRFKLNLQKRRFYIPEEDRWITLRVTAKTVRTINRKGISAVLKEAREKGTLKQNI</sequence>
<evidence type="ECO:0000256" key="4">
    <source>
        <dbReference type="ARBA" id="ARBA00035174"/>
    </source>
</evidence>
<dbReference type="PANTHER" id="PTHR13528:SF2">
    <property type="entry name" value="LARGE RIBOSOMAL SUBUNIT PROTEIN BL28M"/>
    <property type="match status" value="1"/>
</dbReference>
<reference evidence="6" key="1">
    <citation type="submission" date="2021-02" db="EMBL/GenBank/DDBJ databases">
        <title>Natronogracilivirga saccharolytica gen. nov. sp. nov. a new anaerobic, haloalkiliphilic carbohydrate-fermenting bacterium from soda lake and proposing of Cyclonatronumiaceae fam. nov. in the phylum Balneolaeota.</title>
        <authorList>
            <person name="Zhilina T.N."/>
            <person name="Sorokin D.Y."/>
            <person name="Zavarzina D.G."/>
            <person name="Toshchakov S.V."/>
            <person name="Kublanov I.V."/>
        </authorList>
    </citation>
    <scope>NUCLEOTIDE SEQUENCE</scope>
    <source>
        <strain evidence="6">Z-1702</strain>
    </source>
</reference>
<proteinExistence type="inferred from homology"/>
<dbReference type="RefSeq" id="WP_210510195.1">
    <property type="nucleotide sequence ID" value="NZ_JAFIDN010000002.1"/>
</dbReference>
<keyword evidence="2 5" id="KW-0689">Ribosomal protein</keyword>
<dbReference type="InterPro" id="IPR026569">
    <property type="entry name" value="Ribosomal_bL28"/>
</dbReference>
<dbReference type="SUPFAM" id="SSF143800">
    <property type="entry name" value="L28p-like"/>
    <property type="match status" value="1"/>
</dbReference>
<evidence type="ECO:0000256" key="5">
    <source>
        <dbReference type="HAMAP-Rule" id="MF_00373"/>
    </source>
</evidence>
<dbReference type="Pfam" id="PF00830">
    <property type="entry name" value="Ribosomal_L28"/>
    <property type="match status" value="1"/>
</dbReference>
<evidence type="ECO:0000313" key="7">
    <source>
        <dbReference type="Proteomes" id="UP000673975"/>
    </source>
</evidence>
<comment type="similarity">
    <text evidence="1 5">Belongs to the bacterial ribosomal protein bL28 family.</text>
</comment>
<dbReference type="HAMAP" id="MF_00373">
    <property type="entry name" value="Ribosomal_bL28"/>
    <property type="match status" value="1"/>
</dbReference>
<dbReference type="InterPro" id="IPR034704">
    <property type="entry name" value="Ribosomal_bL28/bL31-like_sf"/>
</dbReference>
<dbReference type="PANTHER" id="PTHR13528">
    <property type="entry name" value="39S RIBOSOMAL PROTEIN L28, MITOCHONDRIAL"/>
    <property type="match status" value="1"/>
</dbReference>
<protein>
    <recommendedName>
        <fullName evidence="4 5">Large ribosomal subunit protein bL28</fullName>
    </recommendedName>
</protein>
<evidence type="ECO:0000256" key="3">
    <source>
        <dbReference type="ARBA" id="ARBA00023274"/>
    </source>
</evidence>
<dbReference type="Gene3D" id="2.30.170.40">
    <property type="entry name" value="Ribosomal protein L28/L24"/>
    <property type="match status" value="1"/>
</dbReference>
<organism evidence="6 7">
    <name type="scientific">Natronogracilivirga saccharolytica</name>
    <dbReference type="NCBI Taxonomy" id="2812953"/>
    <lineage>
        <taxon>Bacteria</taxon>
        <taxon>Pseudomonadati</taxon>
        <taxon>Balneolota</taxon>
        <taxon>Balneolia</taxon>
        <taxon>Balneolales</taxon>
        <taxon>Cyclonatronaceae</taxon>
        <taxon>Natronogracilivirga</taxon>
    </lineage>
</organism>